<comment type="caution">
    <text evidence="2">The sequence shown here is derived from an EMBL/GenBank/DDBJ whole genome shotgun (WGS) entry which is preliminary data.</text>
</comment>
<dbReference type="EMBL" id="JAHUZB010000006">
    <property type="protein sequence ID" value="MBV7391906.1"/>
    <property type="molecule type" value="Genomic_DNA"/>
</dbReference>
<protein>
    <submittedName>
        <fullName evidence="2">GNAT family N-acetyltransferase</fullName>
    </submittedName>
</protein>
<dbReference type="CDD" id="cd04301">
    <property type="entry name" value="NAT_SF"/>
    <property type="match status" value="1"/>
</dbReference>
<dbReference type="Proteomes" id="UP000774130">
    <property type="component" value="Unassembled WGS sequence"/>
</dbReference>
<dbReference type="RefSeq" id="WP_218327113.1">
    <property type="nucleotide sequence ID" value="NZ_JAHUZB010000006.1"/>
</dbReference>
<dbReference type="Pfam" id="PF00583">
    <property type="entry name" value="Acetyltransf_1"/>
    <property type="match status" value="1"/>
</dbReference>
<name>A0ABS6TG30_9ENTE</name>
<proteinExistence type="predicted"/>
<keyword evidence="3" id="KW-1185">Reference proteome</keyword>
<dbReference type="PROSITE" id="PS51186">
    <property type="entry name" value="GNAT"/>
    <property type="match status" value="1"/>
</dbReference>
<gene>
    <name evidence="2" type="ORF">KUA55_14555</name>
</gene>
<dbReference type="InterPro" id="IPR000182">
    <property type="entry name" value="GNAT_dom"/>
</dbReference>
<evidence type="ECO:0000259" key="1">
    <source>
        <dbReference type="PROSITE" id="PS51186"/>
    </source>
</evidence>
<evidence type="ECO:0000313" key="2">
    <source>
        <dbReference type="EMBL" id="MBV7391906.1"/>
    </source>
</evidence>
<accession>A0ABS6TG30</accession>
<evidence type="ECO:0000313" key="3">
    <source>
        <dbReference type="Proteomes" id="UP000774130"/>
    </source>
</evidence>
<feature type="domain" description="N-acetyltransferase" evidence="1">
    <location>
        <begin position="1"/>
        <end position="125"/>
    </location>
</feature>
<sequence>MIIRKYQTNDLDELFALMTREGPEWTYNTPENQQKYAHALDRSISFVLTDQQKIYGYIRGRNDDGFDLYILDLLVDPAYRGNSYGQQLIEHFQQEFPEESLYVTSDADPYYLKLGFKIVGSVLEK</sequence>
<reference evidence="2 3" key="1">
    <citation type="submission" date="2021-06" db="EMBL/GenBank/DDBJ databases">
        <title>Enterococcus alishanensis sp. nov., a novel lactic acid bacterium isolated from fresh coffee beans.</title>
        <authorList>
            <person name="Chen Y.-S."/>
        </authorList>
    </citation>
    <scope>NUCLEOTIDE SEQUENCE [LARGE SCALE GENOMIC DNA]</scope>
    <source>
        <strain evidence="2 3">ALS3</strain>
    </source>
</reference>
<organism evidence="2 3">
    <name type="scientific">Enterococcus alishanensis</name>
    <dbReference type="NCBI Taxonomy" id="1303817"/>
    <lineage>
        <taxon>Bacteria</taxon>
        <taxon>Bacillati</taxon>
        <taxon>Bacillota</taxon>
        <taxon>Bacilli</taxon>
        <taxon>Lactobacillales</taxon>
        <taxon>Enterococcaceae</taxon>
        <taxon>Enterococcus</taxon>
    </lineage>
</organism>